<dbReference type="Pfam" id="PF01912">
    <property type="entry name" value="eIF-6"/>
    <property type="match status" value="1"/>
</dbReference>
<keyword evidence="10 15" id="KW-0406">Ion transport</keyword>
<dbReference type="GO" id="GO:1902626">
    <property type="term" value="P:assembly of large subunit precursor of preribosome"/>
    <property type="evidence" value="ECO:0000318"/>
    <property type="project" value="GO_Central"/>
</dbReference>
<evidence type="ECO:0000256" key="2">
    <source>
        <dbReference type="ARBA" id="ARBA00007193"/>
    </source>
</evidence>
<comment type="subcellular location">
    <subcellularLocation>
        <location evidence="14">Cytoplasm</location>
    </subcellularLocation>
    <subcellularLocation>
        <location evidence="14">Nucleus</location>
        <location evidence="14">Nucleolus</location>
    </subcellularLocation>
    <subcellularLocation>
        <location evidence="1">Membrane</location>
        <topology evidence="1">Multi-pass membrane protein</topology>
    </subcellularLocation>
    <text evidence="14">Shuttles between cytoplasm and nucleus/nucleolus.</text>
</comment>
<evidence type="ECO:0000256" key="14">
    <source>
        <dbReference type="HAMAP-Rule" id="MF_03132"/>
    </source>
</evidence>
<gene>
    <name evidence="14" type="primary">EIF6</name>
    <name evidence="17" type="synonym">AUGUSTUS-3.0.2_34625</name>
    <name evidence="17" type="ORF">TcasGA2_TC034625</name>
</gene>
<reference evidence="17 18" key="1">
    <citation type="journal article" date="2008" name="Nature">
        <title>The genome of the model beetle and pest Tribolium castaneum.</title>
        <authorList>
            <consortium name="Tribolium Genome Sequencing Consortium"/>
            <person name="Richards S."/>
            <person name="Gibbs R.A."/>
            <person name="Weinstock G.M."/>
            <person name="Brown S.J."/>
            <person name="Denell R."/>
            <person name="Beeman R.W."/>
            <person name="Gibbs R."/>
            <person name="Beeman R.W."/>
            <person name="Brown S.J."/>
            <person name="Bucher G."/>
            <person name="Friedrich M."/>
            <person name="Grimmelikhuijzen C.J."/>
            <person name="Klingler M."/>
            <person name="Lorenzen M."/>
            <person name="Richards S."/>
            <person name="Roth S."/>
            <person name="Schroder R."/>
            <person name="Tautz D."/>
            <person name="Zdobnov E.M."/>
            <person name="Muzny D."/>
            <person name="Gibbs R.A."/>
            <person name="Weinstock G.M."/>
            <person name="Attaway T."/>
            <person name="Bell S."/>
            <person name="Buhay C.J."/>
            <person name="Chandrabose M.N."/>
            <person name="Chavez D."/>
            <person name="Clerk-Blankenburg K.P."/>
            <person name="Cree A."/>
            <person name="Dao M."/>
            <person name="Davis C."/>
            <person name="Chacko J."/>
            <person name="Dinh H."/>
            <person name="Dugan-Rocha S."/>
            <person name="Fowler G."/>
            <person name="Garner T.T."/>
            <person name="Garnes J."/>
            <person name="Gnirke A."/>
            <person name="Hawes A."/>
            <person name="Hernandez J."/>
            <person name="Hines S."/>
            <person name="Holder M."/>
            <person name="Hume J."/>
            <person name="Jhangiani S.N."/>
            <person name="Joshi V."/>
            <person name="Khan Z.M."/>
            <person name="Jackson L."/>
            <person name="Kovar C."/>
            <person name="Kowis A."/>
            <person name="Lee S."/>
            <person name="Lewis L.R."/>
            <person name="Margolis J."/>
            <person name="Morgan M."/>
            <person name="Nazareth L.V."/>
            <person name="Nguyen N."/>
            <person name="Okwuonu G."/>
            <person name="Parker D."/>
            <person name="Richards S."/>
            <person name="Ruiz S.J."/>
            <person name="Santibanez J."/>
            <person name="Savard J."/>
            <person name="Scherer S.E."/>
            <person name="Schneider B."/>
            <person name="Sodergren E."/>
            <person name="Tautz D."/>
            <person name="Vattahil S."/>
            <person name="Villasana D."/>
            <person name="White C.S."/>
            <person name="Wright R."/>
            <person name="Park Y."/>
            <person name="Beeman R.W."/>
            <person name="Lord J."/>
            <person name="Oppert B."/>
            <person name="Lorenzen M."/>
            <person name="Brown S."/>
            <person name="Wang L."/>
            <person name="Savard J."/>
            <person name="Tautz D."/>
            <person name="Richards S."/>
            <person name="Weinstock G."/>
            <person name="Gibbs R.A."/>
            <person name="Liu Y."/>
            <person name="Worley K."/>
            <person name="Weinstock G."/>
            <person name="Elsik C.G."/>
            <person name="Reese J.T."/>
            <person name="Elhaik E."/>
            <person name="Landan G."/>
            <person name="Graur D."/>
            <person name="Arensburger P."/>
            <person name="Atkinson P."/>
            <person name="Beeman R.W."/>
            <person name="Beidler J."/>
            <person name="Brown S.J."/>
            <person name="Demuth J.P."/>
            <person name="Drury D.W."/>
            <person name="Du Y.Z."/>
            <person name="Fujiwara H."/>
            <person name="Lorenzen M."/>
            <person name="Maselli V."/>
            <person name="Osanai M."/>
            <person name="Park Y."/>
            <person name="Robertson H.M."/>
            <person name="Tu Z."/>
            <person name="Wang J.J."/>
            <person name="Wang S."/>
            <person name="Richards S."/>
            <person name="Song H."/>
            <person name="Zhang L."/>
            <person name="Sodergren E."/>
            <person name="Werner D."/>
            <person name="Stanke M."/>
            <person name="Morgenstern B."/>
            <person name="Solovyev V."/>
            <person name="Kosarev P."/>
            <person name="Brown G."/>
            <person name="Chen H.C."/>
            <person name="Ermolaeva O."/>
            <person name="Hlavina W."/>
            <person name="Kapustin Y."/>
            <person name="Kiryutin B."/>
            <person name="Kitts P."/>
            <person name="Maglott D."/>
            <person name="Pruitt K."/>
            <person name="Sapojnikov V."/>
            <person name="Souvorov A."/>
            <person name="Mackey A.J."/>
            <person name="Waterhouse R.M."/>
            <person name="Wyder S."/>
            <person name="Zdobnov E.M."/>
            <person name="Zdobnov E.M."/>
            <person name="Wyder S."/>
            <person name="Kriventseva E.V."/>
            <person name="Kadowaki T."/>
            <person name="Bork P."/>
            <person name="Aranda M."/>
            <person name="Bao R."/>
            <person name="Beermann A."/>
            <person name="Berns N."/>
            <person name="Bolognesi R."/>
            <person name="Bonneton F."/>
            <person name="Bopp D."/>
            <person name="Brown S.J."/>
            <person name="Bucher G."/>
            <person name="Butts T."/>
            <person name="Chaumot A."/>
            <person name="Denell R.E."/>
            <person name="Ferrier D.E."/>
            <person name="Friedrich M."/>
            <person name="Gordon C.M."/>
            <person name="Jindra M."/>
            <person name="Klingler M."/>
            <person name="Lan Q."/>
            <person name="Lattorff H.M."/>
            <person name="Laudet V."/>
            <person name="von Levetsow C."/>
            <person name="Liu Z."/>
            <person name="Lutz R."/>
            <person name="Lynch J.A."/>
            <person name="da Fonseca R.N."/>
            <person name="Posnien N."/>
            <person name="Reuter R."/>
            <person name="Roth S."/>
            <person name="Savard J."/>
            <person name="Schinko J.B."/>
            <person name="Schmitt C."/>
            <person name="Schoppmeier M."/>
            <person name="Schroder R."/>
            <person name="Shippy T.D."/>
            <person name="Simonnet F."/>
            <person name="Marques-Souza H."/>
            <person name="Tautz D."/>
            <person name="Tomoyasu Y."/>
            <person name="Trauner J."/>
            <person name="Van der Zee M."/>
            <person name="Vervoort M."/>
            <person name="Wittkopp N."/>
            <person name="Wimmer E.A."/>
            <person name="Yang X."/>
            <person name="Jones A.K."/>
            <person name="Sattelle D.B."/>
            <person name="Ebert P.R."/>
            <person name="Nelson D."/>
            <person name="Scott J.G."/>
            <person name="Beeman R.W."/>
            <person name="Muthukrishnan S."/>
            <person name="Kramer K.J."/>
            <person name="Arakane Y."/>
            <person name="Beeman R.W."/>
            <person name="Zhu Q."/>
            <person name="Hogenkamp D."/>
            <person name="Dixit R."/>
            <person name="Oppert B."/>
            <person name="Jiang H."/>
            <person name="Zou Z."/>
            <person name="Marshall J."/>
            <person name="Elpidina E."/>
            <person name="Vinokurov K."/>
            <person name="Oppert C."/>
            <person name="Zou Z."/>
            <person name="Evans J."/>
            <person name="Lu Z."/>
            <person name="Zhao P."/>
            <person name="Sumathipala N."/>
            <person name="Altincicek B."/>
            <person name="Vilcinskas A."/>
            <person name="Williams M."/>
            <person name="Hultmark D."/>
            <person name="Hetru C."/>
            <person name="Jiang H."/>
            <person name="Grimmelikhuijzen C.J."/>
            <person name="Hauser F."/>
            <person name="Cazzamali G."/>
            <person name="Williamson M."/>
            <person name="Park Y."/>
            <person name="Li B."/>
            <person name="Tanaka Y."/>
            <person name="Predel R."/>
            <person name="Neupert S."/>
            <person name="Schachtner J."/>
            <person name="Verleyen P."/>
            <person name="Raible F."/>
            <person name="Bork P."/>
            <person name="Friedrich M."/>
            <person name="Walden K.K."/>
            <person name="Robertson H.M."/>
            <person name="Angeli S."/>
            <person name="Foret S."/>
            <person name="Bucher G."/>
            <person name="Schuetz S."/>
            <person name="Maleszka R."/>
            <person name="Wimmer E.A."/>
            <person name="Beeman R.W."/>
            <person name="Lorenzen M."/>
            <person name="Tomoyasu Y."/>
            <person name="Miller S.C."/>
            <person name="Grossmann D."/>
            <person name="Bucher G."/>
        </authorList>
    </citation>
    <scope>NUCLEOTIDE SEQUENCE [LARGE SCALE GENOMIC DNA]</scope>
    <source>
        <strain evidence="17 18">Georgia GA2</strain>
    </source>
</reference>
<dbReference type="NCBIfam" id="TIGR00323">
    <property type="entry name" value="eIF-6"/>
    <property type="match status" value="1"/>
</dbReference>
<evidence type="ECO:0000256" key="15">
    <source>
        <dbReference type="RuleBase" id="RU000679"/>
    </source>
</evidence>
<name>A0A139WKN8_TRICA</name>
<keyword evidence="5 14" id="KW-0396">Initiation factor</keyword>
<dbReference type="GO" id="GO:0042256">
    <property type="term" value="P:cytosolic ribosome assembly"/>
    <property type="evidence" value="ECO:0007669"/>
    <property type="project" value="UniProtKB-UniRule"/>
</dbReference>
<dbReference type="GO" id="GO:0000460">
    <property type="term" value="P:maturation of 5.8S rRNA"/>
    <property type="evidence" value="ECO:0000318"/>
    <property type="project" value="GO_Central"/>
</dbReference>
<dbReference type="InParanoid" id="A0A139WKN8"/>
<organism evidence="17 18">
    <name type="scientific">Tribolium castaneum</name>
    <name type="common">Red flour beetle</name>
    <dbReference type="NCBI Taxonomy" id="7070"/>
    <lineage>
        <taxon>Eukaryota</taxon>
        <taxon>Metazoa</taxon>
        <taxon>Ecdysozoa</taxon>
        <taxon>Arthropoda</taxon>
        <taxon>Hexapoda</taxon>
        <taxon>Insecta</taxon>
        <taxon>Pterygota</taxon>
        <taxon>Neoptera</taxon>
        <taxon>Endopterygota</taxon>
        <taxon>Coleoptera</taxon>
        <taxon>Polyphaga</taxon>
        <taxon>Cucujiformia</taxon>
        <taxon>Tenebrionidae</taxon>
        <taxon>Tenebrionidae incertae sedis</taxon>
        <taxon>Tribolium</taxon>
    </lineage>
</organism>
<keyword evidence="11 16" id="KW-0472">Membrane</keyword>
<keyword evidence="4 15" id="KW-0894">Sodium channel</keyword>
<dbReference type="eggNOG" id="KOG4294">
    <property type="taxonomic scope" value="Eukaryota"/>
</dbReference>
<dbReference type="GO" id="GO:0000054">
    <property type="term" value="P:ribosomal subunit export from nucleus"/>
    <property type="evidence" value="ECO:0000318"/>
    <property type="project" value="GO_Central"/>
</dbReference>
<dbReference type="SUPFAM" id="SSF55909">
    <property type="entry name" value="Pentein"/>
    <property type="match status" value="1"/>
</dbReference>
<dbReference type="PANTHER" id="PTHR10784">
    <property type="entry name" value="TRANSLATION INITIATION FACTOR 6"/>
    <property type="match status" value="1"/>
</dbReference>
<keyword evidence="14" id="KW-0539">Nucleus</keyword>
<keyword evidence="14" id="KW-0963">Cytoplasm</keyword>
<dbReference type="GO" id="GO:0000470">
    <property type="term" value="P:maturation of LSU-rRNA"/>
    <property type="evidence" value="ECO:0000318"/>
    <property type="project" value="GO_Central"/>
</dbReference>
<evidence type="ECO:0000256" key="4">
    <source>
        <dbReference type="ARBA" id="ARBA00022461"/>
    </source>
</evidence>
<keyword evidence="13 15" id="KW-0407">Ion channel</keyword>
<feature type="transmembrane region" description="Helical" evidence="16">
    <location>
        <begin position="46"/>
        <end position="68"/>
    </location>
</feature>
<dbReference type="GO" id="GO:0003743">
    <property type="term" value="F:translation initiation factor activity"/>
    <property type="evidence" value="ECO:0007669"/>
    <property type="project" value="UniProtKB-UniRule"/>
</dbReference>
<keyword evidence="3 15" id="KW-0813">Transport</keyword>
<dbReference type="Gene3D" id="3.75.10.10">
    <property type="entry name" value="L-arginine/glycine Amidinotransferase, Chain A"/>
    <property type="match status" value="1"/>
</dbReference>
<accession>A0A139WKN8</accession>
<evidence type="ECO:0000313" key="17">
    <source>
        <dbReference type="EMBL" id="KYB28387.1"/>
    </source>
</evidence>
<dbReference type="GO" id="GO:0043023">
    <property type="term" value="F:ribosomal large subunit binding"/>
    <property type="evidence" value="ECO:0000318"/>
    <property type="project" value="GO_Central"/>
</dbReference>
<evidence type="ECO:0000256" key="13">
    <source>
        <dbReference type="ARBA" id="ARBA00023303"/>
    </source>
</evidence>
<dbReference type="GO" id="GO:0005730">
    <property type="term" value="C:nucleolus"/>
    <property type="evidence" value="ECO:0007669"/>
    <property type="project" value="UniProtKB-SubCell"/>
</dbReference>
<dbReference type="GO" id="GO:0016020">
    <property type="term" value="C:membrane"/>
    <property type="evidence" value="ECO:0007669"/>
    <property type="project" value="UniProtKB-SubCell"/>
</dbReference>
<evidence type="ECO:0000256" key="5">
    <source>
        <dbReference type="ARBA" id="ARBA00022540"/>
    </source>
</evidence>
<protein>
    <recommendedName>
        <fullName evidence="14">Eukaryotic translation initiation factor 6</fullName>
        <shortName evidence="14">eIF-6</shortName>
    </recommendedName>
</protein>
<evidence type="ECO:0000256" key="10">
    <source>
        <dbReference type="ARBA" id="ARBA00023065"/>
    </source>
</evidence>
<dbReference type="InterPro" id="IPR001873">
    <property type="entry name" value="ENaC"/>
</dbReference>
<evidence type="ECO:0000256" key="8">
    <source>
        <dbReference type="ARBA" id="ARBA00022989"/>
    </source>
</evidence>
<comment type="similarity">
    <text evidence="14">Belongs to the eIF-6 family.</text>
</comment>
<reference evidence="17 18" key="2">
    <citation type="journal article" date="2010" name="Nucleic Acids Res.">
        <title>BeetleBase in 2010: revisions to provide comprehensive genomic information for Tribolium castaneum.</title>
        <authorList>
            <person name="Kim H.S."/>
            <person name="Murphy T."/>
            <person name="Xia J."/>
            <person name="Caragea D."/>
            <person name="Park Y."/>
            <person name="Beeman R.W."/>
            <person name="Lorenzen M.D."/>
            <person name="Butcher S."/>
            <person name="Manak J.R."/>
            <person name="Brown S.J."/>
        </authorList>
    </citation>
    <scope>GENOME REANNOTATION</scope>
    <source>
        <strain evidence="17 18">Georgia GA2</strain>
    </source>
</reference>
<dbReference type="GO" id="GO:0005272">
    <property type="term" value="F:sodium channel activity"/>
    <property type="evidence" value="ECO:0007669"/>
    <property type="project" value="UniProtKB-KW"/>
</dbReference>
<evidence type="ECO:0000256" key="12">
    <source>
        <dbReference type="ARBA" id="ARBA00023201"/>
    </source>
</evidence>
<dbReference type="Proteomes" id="UP000007266">
    <property type="component" value="Linkage group 3"/>
</dbReference>
<dbReference type="EMBL" id="KQ971328">
    <property type="protein sequence ID" value="KYB28387.1"/>
    <property type="molecule type" value="Genomic_DNA"/>
</dbReference>
<evidence type="ECO:0000256" key="16">
    <source>
        <dbReference type="SAM" id="Phobius"/>
    </source>
</evidence>
<dbReference type="SMART" id="SM00654">
    <property type="entry name" value="eIF6"/>
    <property type="match status" value="1"/>
</dbReference>
<dbReference type="InterPro" id="IPR020903">
    <property type="entry name" value="ENaC_CS"/>
</dbReference>
<evidence type="ECO:0000256" key="1">
    <source>
        <dbReference type="ARBA" id="ARBA00004141"/>
    </source>
</evidence>
<dbReference type="AlphaFoldDB" id="A0A139WKN8"/>
<keyword evidence="14" id="KW-0690">Ribosome biogenesis</keyword>
<comment type="function">
    <text evidence="14">Binds to the 60S ribosomal subunit and prevents its association with the 40S ribosomal subunit to form the 80S initiation complex in the cytoplasm. May also be involved in ribosome biogenesis.</text>
</comment>
<evidence type="ECO:0000256" key="9">
    <source>
        <dbReference type="ARBA" id="ARBA00023053"/>
    </source>
</evidence>
<dbReference type="HAMAP" id="MF_00032">
    <property type="entry name" value="eIF_6"/>
    <property type="match status" value="1"/>
</dbReference>
<dbReference type="GO" id="GO:0005634">
    <property type="term" value="C:nucleus"/>
    <property type="evidence" value="ECO:0000318"/>
    <property type="project" value="GO_Central"/>
</dbReference>
<dbReference type="Pfam" id="PF00858">
    <property type="entry name" value="ASC"/>
    <property type="match status" value="1"/>
</dbReference>
<dbReference type="PRINTS" id="PR01078">
    <property type="entry name" value="AMINACHANNEL"/>
</dbReference>
<dbReference type="Gene3D" id="2.60.470.10">
    <property type="entry name" value="Acid-sensing ion channels like domains"/>
    <property type="match status" value="1"/>
</dbReference>
<sequence length="751" mass="85986">MVTRVGPKKDPTLCLNACRYLREYCETCNIHGVHYLTERRPKAEKIFWFLTLLLSISGCSFMIHEIWIKYQKNPIVVSFANEVKSLYEIPFPAVTVCPESKCSQSKFNYSRVYGKLLNNESLSHFESHAFFYLRMVCKNLGNEFPNLLVNKTVGDDFFLLIEELKPNIELSCSFLEHFTCDESSYTPIITDVGICYSMNMLEKSEIFRPNVIYDEKLNFTKSNYSSGFDGETGFTESAGVHSYPYRAFKSGVDNSLDLVLVDQVDYDEKCSAVQGYRLLIHRPQDIPRMSKNYIRVSHDKETTVAIEPALILTSPEVKNINPKKRRCYLKGEKVLKYFLVYSQSNCQLECYTNFTMKTCGCVFYFMPREGETPVCGAGSYNCLELVKVQFKLEEVKIKRSDPSEYACGCRPSCNNLHYNVEVSQTDVSYQTFSENVDRNASEKRRYAQVKIYFKHDEFMSLERKELYVFLQLELAVNCSVVESSSNSAMSSDNTNSDIIPTRNYTSSGEYGNWWLLKRISKDSDRLQGDPWLLSKQEFRMRKSWLSRSPKAAFRIQYGNSNEIGAFIRLTNSYCLMGGEPQQYEKIQRIIQSDLGEIPAINTSLAGCKVVGRLCVGNKNGLLVPELTYDTELQRLKEELPESLKISKIEDKLSALGNVIVCNDSVALIHPDLDRETEEVIADTLQVEVFRHMISNNPLVGSHCTLNNLGGLVNSDIGQNELENLSSLLQLSLVVTWNCKSREQTYWLWCSM</sequence>
<keyword evidence="8 16" id="KW-1133">Transmembrane helix</keyword>
<dbReference type="GO" id="GO:0005829">
    <property type="term" value="C:cytosol"/>
    <property type="evidence" value="ECO:0000318"/>
    <property type="project" value="GO_Central"/>
</dbReference>
<evidence type="ECO:0000256" key="7">
    <source>
        <dbReference type="ARBA" id="ARBA00022917"/>
    </source>
</evidence>
<evidence type="ECO:0000313" key="18">
    <source>
        <dbReference type="Proteomes" id="UP000007266"/>
    </source>
</evidence>
<comment type="similarity">
    <text evidence="2 15">Belongs to the amiloride-sensitive sodium channel (TC 1.A.6) family.</text>
</comment>
<dbReference type="eggNOG" id="KOG3185">
    <property type="taxonomic scope" value="Eukaryota"/>
</dbReference>
<keyword evidence="9" id="KW-0915">Sodium</keyword>
<evidence type="ECO:0000256" key="6">
    <source>
        <dbReference type="ARBA" id="ARBA00022692"/>
    </source>
</evidence>
<comment type="subunit">
    <text evidence="14">Monomer. Associates with the 60S ribosomal subunit.</text>
</comment>
<evidence type="ECO:0000256" key="11">
    <source>
        <dbReference type="ARBA" id="ARBA00023136"/>
    </source>
</evidence>
<dbReference type="InterPro" id="IPR002769">
    <property type="entry name" value="eIF6"/>
</dbReference>
<keyword evidence="18" id="KW-1185">Reference proteome</keyword>
<evidence type="ECO:0000256" key="3">
    <source>
        <dbReference type="ARBA" id="ARBA00022448"/>
    </source>
</evidence>
<dbReference type="STRING" id="7070.A0A139WKN8"/>
<dbReference type="PROSITE" id="PS01206">
    <property type="entry name" value="ASC"/>
    <property type="match status" value="1"/>
</dbReference>
<proteinExistence type="inferred from homology"/>
<keyword evidence="12 15" id="KW-0739">Sodium transport</keyword>
<keyword evidence="7 14" id="KW-0648">Protein biosynthesis</keyword>
<keyword evidence="6 15" id="KW-0812">Transmembrane</keyword>